<evidence type="ECO:0000256" key="1">
    <source>
        <dbReference type="ARBA" id="ARBA00004123"/>
    </source>
</evidence>
<dbReference type="AlphaFoldDB" id="A0A1E7FYC7"/>
<dbReference type="InParanoid" id="A0A1E7FYC7"/>
<keyword evidence="3 6" id="KW-0175">Coiled coil</keyword>
<evidence type="ECO:0000256" key="6">
    <source>
        <dbReference type="SAM" id="Coils"/>
    </source>
</evidence>
<dbReference type="InterPro" id="IPR040453">
    <property type="entry name" value="Mnd1_HTH"/>
</dbReference>
<feature type="domain" description="Leucine zipper with capping helix" evidence="8">
    <location>
        <begin position="150"/>
        <end position="202"/>
    </location>
</feature>
<dbReference type="FunCoup" id="A0A1E7FYC7">
    <property type="interactions" value="78"/>
</dbReference>
<comment type="subcellular location">
    <subcellularLocation>
        <location evidence="1 5">Nucleus</location>
    </subcellularLocation>
</comment>
<dbReference type="GO" id="GO:0005634">
    <property type="term" value="C:nucleus"/>
    <property type="evidence" value="ECO:0007669"/>
    <property type="project" value="UniProtKB-SubCell"/>
</dbReference>
<evidence type="ECO:0000313" key="9">
    <source>
        <dbReference type="EMBL" id="OEU22823.1"/>
    </source>
</evidence>
<feature type="coiled-coil region" evidence="6">
    <location>
        <begin position="92"/>
        <end position="171"/>
    </location>
</feature>
<evidence type="ECO:0000256" key="3">
    <source>
        <dbReference type="ARBA" id="ARBA00023054"/>
    </source>
</evidence>
<evidence type="ECO:0000259" key="7">
    <source>
        <dbReference type="Pfam" id="PF03962"/>
    </source>
</evidence>
<evidence type="ECO:0000313" key="10">
    <source>
        <dbReference type="Proteomes" id="UP000095751"/>
    </source>
</evidence>
<dbReference type="Pfam" id="PF03962">
    <property type="entry name" value="Mnd1"/>
    <property type="match status" value="1"/>
</dbReference>
<proteinExistence type="inferred from homology"/>
<sequence length="207" mass="23515">MGGTKRMNVEEKRKVIMGIYHKDQQVYTEKEILSVVAKAGVNANSIPDIIQGLIDDALVEKEKIGGSNYFWSFKAKKDRMAQIQNEKTLKLIEELKPQVAEAEARLSDAKRVGDDGSGRAKKLARLSELGQQKNELEKELEKLKENDPAALADLEKELQLVIQSANRWTDNIFECKSYLVKKRGMEKKEANKFLQISADFDCNDNLR</sequence>
<dbReference type="PIRSF" id="PIRSF026991">
    <property type="entry name" value="Mnd1"/>
    <property type="match status" value="1"/>
</dbReference>
<comment type="function">
    <text evidence="5">Required for proper homologous chromosome pairing and efficient cross-over and intragenic recombination during meiosis.</text>
</comment>
<dbReference type="EMBL" id="KV784353">
    <property type="protein sequence ID" value="OEU22823.1"/>
    <property type="molecule type" value="Genomic_DNA"/>
</dbReference>
<keyword evidence="4 5" id="KW-0539">Nucleus</keyword>
<dbReference type="KEGG" id="fcy:FRACYDRAFT_273989"/>
<keyword evidence="10" id="KW-1185">Reference proteome</keyword>
<evidence type="ECO:0000256" key="4">
    <source>
        <dbReference type="ARBA" id="ARBA00023242"/>
    </source>
</evidence>
<evidence type="ECO:0000256" key="2">
    <source>
        <dbReference type="ARBA" id="ARBA00005981"/>
    </source>
</evidence>
<dbReference type="OrthoDB" id="273345at2759"/>
<name>A0A1E7FYC7_9STRA</name>
<dbReference type="GO" id="GO:0007131">
    <property type="term" value="P:reciprocal meiotic recombination"/>
    <property type="evidence" value="ECO:0007669"/>
    <property type="project" value="InterPro"/>
</dbReference>
<reference evidence="9 10" key="1">
    <citation type="submission" date="2016-09" db="EMBL/GenBank/DDBJ databases">
        <title>Extensive genetic diversity and differential bi-allelic expression allows diatom success in the polar Southern Ocean.</title>
        <authorList>
            <consortium name="DOE Joint Genome Institute"/>
            <person name="Mock T."/>
            <person name="Otillar R.P."/>
            <person name="Strauss J."/>
            <person name="Dupont C."/>
            <person name="Frickenhaus S."/>
            <person name="Maumus F."/>
            <person name="Mcmullan M."/>
            <person name="Sanges R."/>
            <person name="Schmutz J."/>
            <person name="Toseland A."/>
            <person name="Valas R."/>
            <person name="Veluchamy A."/>
            <person name="Ward B.J."/>
            <person name="Allen A."/>
            <person name="Barry K."/>
            <person name="Falciatore A."/>
            <person name="Ferrante M."/>
            <person name="Fortunato A.E."/>
            <person name="Gloeckner G."/>
            <person name="Gruber A."/>
            <person name="Hipkin R."/>
            <person name="Janech M."/>
            <person name="Kroth P."/>
            <person name="Leese F."/>
            <person name="Lindquist E."/>
            <person name="Lyon B.R."/>
            <person name="Martin J."/>
            <person name="Mayer C."/>
            <person name="Parker M."/>
            <person name="Quesneville H."/>
            <person name="Raymond J."/>
            <person name="Uhlig C."/>
            <person name="Valentin K.U."/>
            <person name="Worden A.Z."/>
            <person name="Armbrust E.V."/>
            <person name="Bowler C."/>
            <person name="Green B."/>
            <person name="Moulton V."/>
            <person name="Van Oosterhout C."/>
            <person name="Grigoriev I."/>
        </authorList>
    </citation>
    <scope>NUCLEOTIDE SEQUENCE [LARGE SCALE GENOMIC DNA]</scope>
    <source>
        <strain evidence="9 10">CCMP1102</strain>
    </source>
</reference>
<accession>A0A1E7FYC7</accession>
<protein>
    <submittedName>
        <fullName evidence="9">Meiotic nuclear division protein 1</fullName>
    </submittedName>
</protein>
<dbReference type="Pfam" id="PF18517">
    <property type="entry name" value="LZ3wCH"/>
    <property type="match status" value="1"/>
</dbReference>
<evidence type="ECO:0000259" key="8">
    <source>
        <dbReference type="Pfam" id="PF18517"/>
    </source>
</evidence>
<dbReference type="InterPro" id="IPR040661">
    <property type="entry name" value="LZ3wCH"/>
</dbReference>
<dbReference type="GO" id="GO:0003690">
    <property type="term" value="F:double-stranded DNA binding"/>
    <property type="evidence" value="ECO:0007669"/>
    <property type="project" value="InterPro"/>
</dbReference>
<feature type="domain" description="Mnd1 HTH" evidence="7">
    <location>
        <begin position="16"/>
        <end position="74"/>
    </location>
</feature>
<evidence type="ECO:0000256" key="5">
    <source>
        <dbReference type="PIRNR" id="PIRNR026991"/>
    </source>
</evidence>
<gene>
    <name evidence="9" type="primary">MND1</name>
    <name evidence="9" type="ORF">FRACYDRAFT_273989</name>
</gene>
<dbReference type="InterPro" id="IPR005647">
    <property type="entry name" value="Mnd1"/>
</dbReference>
<dbReference type="Proteomes" id="UP000095751">
    <property type="component" value="Unassembled WGS sequence"/>
</dbReference>
<comment type="similarity">
    <text evidence="2 5">Belongs to the MND1 family.</text>
</comment>
<organism evidence="9 10">
    <name type="scientific">Fragilariopsis cylindrus CCMP1102</name>
    <dbReference type="NCBI Taxonomy" id="635003"/>
    <lineage>
        <taxon>Eukaryota</taxon>
        <taxon>Sar</taxon>
        <taxon>Stramenopiles</taxon>
        <taxon>Ochrophyta</taxon>
        <taxon>Bacillariophyta</taxon>
        <taxon>Bacillariophyceae</taxon>
        <taxon>Bacillariophycidae</taxon>
        <taxon>Bacillariales</taxon>
        <taxon>Bacillariaceae</taxon>
        <taxon>Fragilariopsis</taxon>
    </lineage>
</organism>